<dbReference type="Gene3D" id="2.160.20.160">
    <property type="match status" value="1"/>
</dbReference>
<evidence type="ECO:0008006" key="3">
    <source>
        <dbReference type="Google" id="ProtNLM"/>
    </source>
</evidence>
<dbReference type="PRINTS" id="PR00313">
    <property type="entry name" value="CABNDNGRPT"/>
</dbReference>
<keyword evidence="2" id="KW-1185">Reference proteome</keyword>
<evidence type="ECO:0000313" key="2">
    <source>
        <dbReference type="Proteomes" id="UP000759443"/>
    </source>
</evidence>
<dbReference type="RefSeq" id="WP_209944805.1">
    <property type="nucleotide sequence ID" value="NZ_JAGGJU010000005.1"/>
</dbReference>
<dbReference type="SUPFAM" id="SSF51120">
    <property type="entry name" value="beta-Roll"/>
    <property type="match status" value="1"/>
</dbReference>
<accession>A0ABS4DYJ8</accession>
<evidence type="ECO:0000313" key="1">
    <source>
        <dbReference type="EMBL" id="MBP1850761.1"/>
    </source>
</evidence>
<sequence length="298" mass="29649">MTVINAFYRNANAVSYADQLFGNGQQAPGTGFGQSSGTALNGYVGNAAADRALARIVEILSLGPDAGDAPAVSETMGYVTGAAGTDGDDTMTLTGRGINDLNAGAGNDRITAKSASITNIAGGGGKDTLQLSAAFVGGIDGGADDDEIGIIGKLALDIAGGAGDDTIKIAADTIIGADGGDGDDTMTLEGTRIFASGGRGNDTVTIRQKGSDAYAEYAFAAGDGEDRINTDGPLAIRFTGIAPDALTVTRSGDTLTASVAGSNDKITVTLDGGQDATYSLVADEGGYVLKVGWADTAL</sequence>
<name>A0ABS4DYJ8_9HYPH</name>
<dbReference type="InterPro" id="IPR011049">
    <property type="entry name" value="Serralysin-like_metalloprot_C"/>
</dbReference>
<protein>
    <recommendedName>
        <fullName evidence="3">Calcium-binding protein</fullName>
    </recommendedName>
</protein>
<gene>
    <name evidence="1" type="ORF">J2Z17_002198</name>
</gene>
<proteinExistence type="predicted"/>
<organism evidence="1 2">
    <name type="scientific">Rhizobium halophytocola</name>
    <dbReference type="NCBI Taxonomy" id="735519"/>
    <lineage>
        <taxon>Bacteria</taxon>
        <taxon>Pseudomonadati</taxon>
        <taxon>Pseudomonadota</taxon>
        <taxon>Alphaproteobacteria</taxon>
        <taxon>Hyphomicrobiales</taxon>
        <taxon>Rhizobiaceae</taxon>
        <taxon>Rhizobium/Agrobacterium group</taxon>
        <taxon>Rhizobium</taxon>
    </lineage>
</organism>
<comment type="caution">
    <text evidence="1">The sequence shown here is derived from an EMBL/GenBank/DDBJ whole genome shotgun (WGS) entry which is preliminary data.</text>
</comment>
<reference evidence="1 2" key="1">
    <citation type="submission" date="2021-03" db="EMBL/GenBank/DDBJ databases">
        <title>Genomic Encyclopedia of Type Strains, Phase IV (KMG-IV): sequencing the most valuable type-strain genomes for metagenomic binning, comparative biology and taxonomic classification.</title>
        <authorList>
            <person name="Goeker M."/>
        </authorList>
    </citation>
    <scope>NUCLEOTIDE SEQUENCE [LARGE SCALE GENOMIC DNA]</scope>
    <source>
        <strain evidence="1 2">DSM 21600</strain>
    </source>
</reference>
<dbReference type="Proteomes" id="UP000759443">
    <property type="component" value="Unassembled WGS sequence"/>
</dbReference>
<dbReference type="EMBL" id="JAGGJU010000005">
    <property type="protein sequence ID" value="MBP1850761.1"/>
    <property type="molecule type" value="Genomic_DNA"/>
</dbReference>